<keyword evidence="3" id="KW-1185">Reference proteome</keyword>
<feature type="transmembrane region" description="Helical" evidence="1">
    <location>
        <begin position="6"/>
        <end position="29"/>
    </location>
</feature>
<dbReference type="Proteomes" id="UP000277498">
    <property type="component" value="Unassembled WGS sequence"/>
</dbReference>
<evidence type="ECO:0000256" key="1">
    <source>
        <dbReference type="SAM" id="Phobius"/>
    </source>
</evidence>
<gene>
    <name evidence="2" type="ORF">XINFAN_02410</name>
</gene>
<dbReference type="AlphaFoldDB" id="A0A3P5X6T2"/>
<keyword evidence="1" id="KW-0812">Transmembrane</keyword>
<protein>
    <submittedName>
        <fullName evidence="2">Uncharacterized protein</fullName>
    </submittedName>
</protein>
<proteinExistence type="predicted"/>
<evidence type="ECO:0000313" key="3">
    <source>
        <dbReference type="Proteomes" id="UP000277498"/>
    </source>
</evidence>
<dbReference type="OrthoDB" id="7844257at2"/>
<dbReference type="EMBL" id="UXAW01000073">
    <property type="protein sequence ID" value="VDC30049.1"/>
    <property type="molecule type" value="Genomic_DNA"/>
</dbReference>
<accession>A0A3P5X6T2</accession>
<evidence type="ECO:0000313" key="2">
    <source>
        <dbReference type="EMBL" id="VDC30049.1"/>
    </source>
</evidence>
<name>A0A3P5X6T2_9RHOB</name>
<keyword evidence="1" id="KW-1133">Transmembrane helix</keyword>
<keyword evidence="1" id="KW-0472">Membrane</keyword>
<organism evidence="2 3">
    <name type="scientific">Pseudogemmobacter humi</name>
    <dbReference type="NCBI Taxonomy" id="2483812"/>
    <lineage>
        <taxon>Bacteria</taxon>
        <taxon>Pseudomonadati</taxon>
        <taxon>Pseudomonadota</taxon>
        <taxon>Alphaproteobacteria</taxon>
        <taxon>Rhodobacterales</taxon>
        <taxon>Paracoccaceae</taxon>
        <taxon>Pseudogemmobacter</taxon>
    </lineage>
</organism>
<reference evidence="2 3" key="1">
    <citation type="submission" date="2018-11" db="EMBL/GenBank/DDBJ databases">
        <authorList>
            <person name="Criscuolo A."/>
        </authorList>
    </citation>
    <scope>NUCLEOTIDE SEQUENCE [LARGE SCALE GENOMIC DNA]</scope>
    <source>
        <strain evidence="2">ACIP111625</strain>
    </source>
</reference>
<dbReference type="RefSeq" id="WP_124087158.1">
    <property type="nucleotide sequence ID" value="NZ_UXAW01000073.1"/>
</dbReference>
<sequence length="400" mass="42818">MVRGPVSLAVVAAITLVMFLFVAMGPRAFERVLPERAMLWLETAMNSTIRSMDGGAWYKGNPSEPMSYVDSTNRAPRVTGPILVTDDGGAAMILDVIEGRLTGLAKDSPAKLVRLEPAQACLPVPPSAGAVFRHIVLTGNSGHEIGLSTYGEAELARGVQALVDEIRGRKSARLSDMGWYPWRSFDVAVTETARPVYLVAEVERGYQSWDASRILNFHLAPGATVERVVLIGGLYHGVAGLPEEVPVEIFPAAHLAKCGAAPTYVSEAAPGEKGGPSKMELPGGLPESMIEEAKDRQEAWNEAARAWRARFHEMFGHDPTVTAVGRWDDLTAALIGPLPAEDARLAWTPIAGARVRLSADTYLETYSDAKGETGYRKRVEAIAAAFAGGDLAAIAAEGTQ</sequence>